<dbReference type="GO" id="GO:0008270">
    <property type="term" value="F:zinc ion binding"/>
    <property type="evidence" value="ECO:0007669"/>
    <property type="project" value="UniProtKB-UniRule"/>
</dbReference>
<reference evidence="8" key="1">
    <citation type="submission" date="2020-05" db="EMBL/GenBank/DDBJ databases">
        <title>High-Quality Genomes of Partial-Nitritation/Anammox System by Hierarchical Clustering Based Hybrid Assembly.</title>
        <authorList>
            <person name="Liu L."/>
            <person name="Wang Y."/>
            <person name="Che Y."/>
            <person name="Chen Y."/>
            <person name="Xia Y."/>
            <person name="Luo R."/>
            <person name="Cheng S.H."/>
            <person name="Zheng C."/>
            <person name="Zhang T."/>
        </authorList>
    </citation>
    <scope>NUCLEOTIDE SEQUENCE</scope>
    <source>
        <strain evidence="8">H1_PAT1</strain>
    </source>
</reference>
<keyword evidence="4 7" id="KW-0255">Endonuclease</keyword>
<keyword evidence="2 7" id="KW-0540">Nuclease</keyword>
<dbReference type="GO" id="GO:0006364">
    <property type="term" value="P:rRNA processing"/>
    <property type="evidence" value="ECO:0007669"/>
    <property type="project" value="UniProtKB-UniRule"/>
</dbReference>
<comment type="function">
    <text evidence="7">Single strand-specific metallo-endoribonuclease involved in late-stage 70S ribosome quality control and in maturation of the 3' terminus of the 16S rRNA.</text>
</comment>
<feature type="binding site" evidence="7">
    <location>
        <position position="132"/>
    </location>
    <ligand>
        <name>Zn(2+)</name>
        <dbReference type="ChEBI" id="CHEBI:29105"/>
        <note>catalytic</note>
    </ligand>
</feature>
<dbReference type="SUPFAM" id="SSF55486">
    <property type="entry name" value="Metalloproteases ('zincins'), catalytic domain"/>
    <property type="match status" value="1"/>
</dbReference>
<comment type="similarity">
    <text evidence="1 7">Belongs to the endoribonuclease YbeY family.</text>
</comment>
<evidence type="ECO:0000313" key="9">
    <source>
        <dbReference type="Proteomes" id="UP000710385"/>
    </source>
</evidence>
<evidence type="ECO:0000313" key="8">
    <source>
        <dbReference type="EMBL" id="MBE7525424.1"/>
    </source>
</evidence>
<dbReference type="PROSITE" id="PS01306">
    <property type="entry name" value="UPF0054"/>
    <property type="match status" value="1"/>
</dbReference>
<dbReference type="Proteomes" id="UP000710385">
    <property type="component" value="Unassembled WGS sequence"/>
</dbReference>
<comment type="cofactor">
    <cofactor evidence="7">
        <name>Zn(2+)</name>
        <dbReference type="ChEBI" id="CHEBI:29105"/>
    </cofactor>
    <text evidence="7">Binds 1 zinc ion.</text>
</comment>
<evidence type="ECO:0000256" key="6">
    <source>
        <dbReference type="ARBA" id="ARBA00022833"/>
    </source>
</evidence>
<evidence type="ECO:0000256" key="7">
    <source>
        <dbReference type="HAMAP-Rule" id="MF_00009"/>
    </source>
</evidence>
<dbReference type="NCBIfam" id="TIGR00043">
    <property type="entry name" value="rRNA maturation RNase YbeY"/>
    <property type="match status" value="1"/>
</dbReference>
<evidence type="ECO:0000256" key="2">
    <source>
        <dbReference type="ARBA" id="ARBA00022722"/>
    </source>
</evidence>
<sequence>MLQYQLMGSSPSVFPASLLPRIAKACRRIPGFGGSRTQSVGLRFLSEHRMKELNRAYRGKNCPTDVLSFHAADRMHDQFPAVAAKGEEEEVGDIVICAAVAKREAARRSISAREELVRLIVHGTLHLAGHDHARPADEVKMFRLQEMIVESVV</sequence>
<feature type="binding site" evidence="7">
    <location>
        <position position="122"/>
    </location>
    <ligand>
        <name>Zn(2+)</name>
        <dbReference type="ChEBI" id="CHEBI:29105"/>
        <note>catalytic</note>
    </ligand>
</feature>
<dbReference type="InterPro" id="IPR020549">
    <property type="entry name" value="YbeY_CS"/>
</dbReference>
<keyword evidence="5 7" id="KW-0378">Hydrolase</keyword>
<dbReference type="GO" id="GO:0004222">
    <property type="term" value="F:metalloendopeptidase activity"/>
    <property type="evidence" value="ECO:0007669"/>
    <property type="project" value="InterPro"/>
</dbReference>
<comment type="caution">
    <text evidence="8">The sequence shown here is derived from an EMBL/GenBank/DDBJ whole genome shotgun (WGS) entry which is preliminary data.</text>
</comment>
<protein>
    <recommendedName>
        <fullName evidence="7">Endoribonuclease YbeY</fullName>
        <ecNumber evidence="7">3.1.-.-</ecNumber>
    </recommendedName>
</protein>
<keyword evidence="7" id="KW-0690">Ribosome biogenesis</keyword>
<comment type="subcellular location">
    <subcellularLocation>
        <location evidence="7">Cytoplasm</location>
    </subcellularLocation>
</comment>
<dbReference type="PANTHER" id="PTHR46986">
    <property type="entry name" value="ENDORIBONUCLEASE YBEY, CHLOROPLASTIC"/>
    <property type="match status" value="1"/>
</dbReference>
<dbReference type="InterPro" id="IPR023091">
    <property type="entry name" value="MetalPrtase_cat_dom_sf_prd"/>
</dbReference>
<accession>A0A928TQP2</accession>
<evidence type="ECO:0000256" key="5">
    <source>
        <dbReference type="ARBA" id="ARBA00022801"/>
    </source>
</evidence>
<keyword evidence="3 7" id="KW-0479">Metal-binding</keyword>
<dbReference type="AlphaFoldDB" id="A0A928TQP2"/>
<organism evidence="8 9">
    <name type="scientific">candidate division WWE3 bacterium</name>
    <dbReference type="NCBI Taxonomy" id="2053526"/>
    <lineage>
        <taxon>Bacteria</taxon>
        <taxon>Katanobacteria</taxon>
    </lineage>
</organism>
<keyword evidence="7" id="KW-0963">Cytoplasm</keyword>
<proteinExistence type="inferred from homology"/>
<evidence type="ECO:0000256" key="4">
    <source>
        <dbReference type="ARBA" id="ARBA00022759"/>
    </source>
</evidence>
<evidence type="ECO:0000256" key="1">
    <source>
        <dbReference type="ARBA" id="ARBA00010875"/>
    </source>
</evidence>
<dbReference type="HAMAP" id="MF_00009">
    <property type="entry name" value="Endoribonucl_YbeY"/>
    <property type="match status" value="1"/>
</dbReference>
<name>A0A928TQP2_UNCKA</name>
<dbReference type="PANTHER" id="PTHR46986:SF1">
    <property type="entry name" value="ENDORIBONUCLEASE YBEY, CHLOROPLASTIC"/>
    <property type="match status" value="1"/>
</dbReference>
<evidence type="ECO:0000256" key="3">
    <source>
        <dbReference type="ARBA" id="ARBA00022723"/>
    </source>
</evidence>
<feature type="binding site" evidence="7">
    <location>
        <position position="126"/>
    </location>
    <ligand>
        <name>Zn(2+)</name>
        <dbReference type="ChEBI" id="CHEBI:29105"/>
        <note>catalytic</note>
    </ligand>
</feature>
<gene>
    <name evidence="7 8" type="primary">ybeY</name>
    <name evidence="8" type="ORF">HS096_03500</name>
</gene>
<dbReference type="EMBL" id="JABTTY010000001">
    <property type="protein sequence ID" value="MBE7525424.1"/>
    <property type="molecule type" value="Genomic_DNA"/>
</dbReference>
<keyword evidence="6 7" id="KW-0862">Zinc</keyword>
<dbReference type="GO" id="GO:0005737">
    <property type="term" value="C:cytoplasm"/>
    <property type="evidence" value="ECO:0007669"/>
    <property type="project" value="UniProtKB-SubCell"/>
</dbReference>
<dbReference type="Pfam" id="PF02130">
    <property type="entry name" value="YbeY"/>
    <property type="match status" value="1"/>
</dbReference>
<dbReference type="InterPro" id="IPR002036">
    <property type="entry name" value="YbeY"/>
</dbReference>
<dbReference type="GO" id="GO:0004521">
    <property type="term" value="F:RNA endonuclease activity"/>
    <property type="evidence" value="ECO:0007669"/>
    <property type="project" value="UniProtKB-UniRule"/>
</dbReference>
<keyword evidence="7" id="KW-0698">rRNA processing</keyword>
<dbReference type="Gene3D" id="3.40.390.30">
    <property type="entry name" value="Metalloproteases ('zincins'), catalytic domain"/>
    <property type="match status" value="1"/>
</dbReference>
<dbReference type="EC" id="3.1.-.-" evidence="7"/>